<dbReference type="KEGG" id="cate:C2869_02855"/>
<protein>
    <recommendedName>
        <fullName evidence="1">VOC domain-containing protein</fullName>
    </recommendedName>
</protein>
<keyword evidence="3" id="KW-1185">Reference proteome</keyword>
<dbReference type="OrthoDB" id="9792323at2"/>
<dbReference type="InterPro" id="IPR004360">
    <property type="entry name" value="Glyas_Fos-R_dOase_dom"/>
</dbReference>
<name>A0A2S0VMJ6_9ALTE</name>
<evidence type="ECO:0000259" key="1">
    <source>
        <dbReference type="PROSITE" id="PS51819"/>
    </source>
</evidence>
<reference evidence="2 3" key="1">
    <citation type="submission" date="2018-01" db="EMBL/GenBank/DDBJ databases">
        <title>Genome sequence of a Cantenovulum-like bacteria.</title>
        <authorList>
            <person name="Tan W.R."/>
            <person name="Lau N.-S."/>
            <person name="Go F."/>
            <person name="Amirul A.-A.A."/>
        </authorList>
    </citation>
    <scope>NUCLEOTIDE SEQUENCE [LARGE SCALE GENOMIC DNA]</scope>
    <source>
        <strain evidence="2 3">CCB-QB4</strain>
    </source>
</reference>
<dbReference type="Gene3D" id="3.10.180.10">
    <property type="entry name" value="2,3-Dihydroxybiphenyl 1,2-Dioxygenase, domain 1"/>
    <property type="match status" value="1"/>
</dbReference>
<dbReference type="PROSITE" id="PS51819">
    <property type="entry name" value="VOC"/>
    <property type="match status" value="1"/>
</dbReference>
<proteinExistence type="predicted"/>
<dbReference type="PANTHER" id="PTHR33993:SF1">
    <property type="entry name" value="GLYOXALASE FAMILY PROTEIN"/>
    <property type="match status" value="1"/>
</dbReference>
<dbReference type="RefSeq" id="WP_108601515.1">
    <property type="nucleotide sequence ID" value="NZ_CP026604.1"/>
</dbReference>
<dbReference type="CDD" id="cd07247">
    <property type="entry name" value="SgaA_N_like"/>
    <property type="match status" value="1"/>
</dbReference>
<dbReference type="EMBL" id="CP026604">
    <property type="protein sequence ID" value="AWB65438.1"/>
    <property type="molecule type" value="Genomic_DNA"/>
</dbReference>
<dbReference type="Proteomes" id="UP000244441">
    <property type="component" value="Chromosome"/>
</dbReference>
<dbReference type="Pfam" id="PF00903">
    <property type="entry name" value="Glyoxalase"/>
    <property type="match status" value="1"/>
</dbReference>
<accession>A0A2S0VMJ6</accession>
<dbReference type="AlphaFoldDB" id="A0A2S0VMJ6"/>
<dbReference type="InterPro" id="IPR029068">
    <property type="entry name" value="Glyas_Bleomycin-R_OHBP_Dase"/>
</dbReference>
<organism evidence="2 3">
    <name type="scientific">Saccharobesus litoralis</name>
    <dbReference type="NCBI Taxonomy" id="2172099"/>
    <lineage>
        <taxon>Bacteria</taxon>
        <taxon>Pseudomonadati</taxon>
        <taxon>Pseudomonadota</taxon>
        <taxon>Gammaproteobacteria</taxon>
        <taxon>Alteromonadales</taxon>
        <taxon>Alteromonadaceae</taxon>
        <taxon>Saccharobesus</taxon>
    </lineage>
</organism>
<evidence type="ECO:0000313" key="2">
    <source>
        <dbReference type="EMBL" id="AWB65438.1"/>
    </source>
</evidence>
<evidence type="ECO:0000313" key="3">
    <source>
        <dbReference type="Proteomes" id="UP000244441"/>
    </source>
</evidence>
<dbReference type="PANTHER" id="PTHR33993">
    <property type="entry name" value="GLYOXALASE-RELATED"/>
    <property type="match status" value="1"/>
</dbReference>
<dbReference type="SUPFAM" id="SSF54593">
    <property type="entry name" value="Glyoxalase/Bleomycin resistance protein/Dihydroxybiphenyl dioxygenase"/>
    <property type="match status" value="1"/>
</dbReference>
<gene>
    <name evidence="2" type="ORF">C2869_02855</name>
</gene>
<sequence length="117" mass="13503">MDKHLKIDYIELPCSDLLITQAFFEQVFNWQFKLWGDEYMDTGDGRLMLGFYRTNLNSQYAKGGALVTFYSKELEHTRQAVIDAGGQIVTDLFEFPGGKRFHFTEPCGNEFAVWSEA</sequence>
<dbReference type="InterPro" id="IPR052164">
    <property type="entry name" value="Anthracycline_SecMetBiosynth"/>
</dbReference>
<dbReference type="InterPro" id="IPR037523">
    <property type="entry name" value="VOC_core"/>
</dbReference>
<feature type="domain" description="VOC" evidence="1">
    <location>
        <begin position="6"/>
        <end position="116"/>
    </location>
</feature>